<dbReference type="eggNOG" id="ENOG502RWDV">
    <property type="taxonomic scope" value="Eukaryota"/>
</dbReference>
<dbReference type="STRING" id="1168221.R7YPY1"/>
<feature type="transmembrane region" description="Helical" evidence="6">
    <location>
        <begin position="408"/>
        <end position="429"/>
    </location>
</feature>
<protein>
    <recommendedName>
        <fullName evidence="9">Nodulin-like domain-containing protein</fullName>
    </recommendedName>
</protein>
<gene>
    <name evidence="7" type="ORF">W97_02934</name>
</gene>
<keyword evidence="4 6" id="KW-0472">Membrane</keyword>
<evidence type="ECO:0000256" key="4">
    <source>
        <dbReference type="ARBA" id="ARBA00023136"/>
    </source>
</evidence>
<feature type="transmembrane region" description="Helical" evidence="6">
    <location>
        <begin position="77"/>
        <end position="93"/>
    </location>
</feature>
<reference evidence="8" key="1">
    <citation type="submission" date="2012-06" db="EMBL/GenBank/DDBJ databases">
        <title>The genome sequence of Coniosporium apollinis CBS 100218.</title>
        <authorList>
            <consortium name="The Broad Institute Genome Sequencing Platform"/>
            <person name="Cuomo C."/>
            <person name="Gorbushina A."/>
            <person name="Noack S."/>
            <person name="Walker B."/>
            <person name="Young S.K."/>
            <person name="Zeng Q."/>
            <person name="Gargeya S."/>
            <person name="Fitzgerald M."/>
            <person name="Haas B."/>
            <person name="Abouelleil A."/>
            <person name="Alvarado L."/>
            <person name="Arachchi H.M."/>
            <person name="Berlin A.M."/>
            <person name="Chapman S.B."/>
            <person name="Goldberg J."/>
            <person name="Griggs A."/>
            <person name="Gujja S."/>
            <person name="Hansen M."/>
            <person name="Howarth C."/>
            <person name="Imamovic A."/>
            <person name="Larimer J."/>
            <person name="McCowan C."/>
            <person name="Montmayeur A."/>
            <person name="Murphy C."/>
            <person name="Neiman D."/>
            <person name="Pearson M."/>
            <person name="Priest M."/>
            <person name="Roberts A."/>
            <person name="Saif S."/>
            <person name="Shea T."/>
            <person name="Sisk P."/>
            <person name="Sykes S."/>
            <person name="Wortman J."/>
            <person name="Nusbaum C."/>
            <person name="Birren B."/>
        </authorList>
    </citation>
    <scope>NUCLEOTIDE SEQUENCE [LARGE SCALE GENOMIC DNA]</scope>
    <source>
        <strain evidence="8">CBS 100218</strain>
    </source>
</reference>
<dbReference type="AlphaFoldDB" id="R7YPY1"/>
<dbReference type="PANTHER" id="PTHR21576:SF158">
    <property type="entry name" value="RIBOSOMAL RNA-PROCESSING PROTEIN 12-LIKE CONSERVED DOMAIN-CONTAINING PROTEIN"/>
    <property type="match status" value="1"/>
</dbReference>
<feature type="compositionally biased region" description="Basic and acidic residues" evidence="5">
    <location>
        <begin position="206"/>
        <end position="220"/>
    </location>
</feature>
<evidence type="ECO:0000256" key="2">
    <source>
        <dbReference type="ARBA" id="ARBA00022692"/>
    </source>
</evidence>
<dbReference type="HOGENOM" id="CLU_012596_0_1_1"/>
<dbReference type="InterPro" id="IPR011701">
    <property type="entry name" value="MFS"/>
</dbReference>
<dbReference type="GO" id="GO:0000329">
    <property type="term" value="C:fungal-type vacuole membrane"/>
    <property type="evidence" value="ECO:0007669"/>
    <property type="project" value="TreeGrafter"/>
</dbReference>
<dbReference type="EMBL" id="JH767564">
    <property type="protein sequence ID" value="EON63706.1"/>
    <property type="molecule type" value="Genomic_DNA"/>
</dbReference>
<keyword evidence="3 6" id="KW-1133">Transmembrane helix</keyword>
<evidence type="ECO:0008006" key="9">
    <source>
        <dbReference type="Google" id="ProtNLM"/>
    </source>
</evidence>
<sequence length="525" mass="56552">MSDRTHRTARIITSIAVTFISLACGTNYAYSAWAPQFAERMQLSATQSNLIGVAGNVGMYASGIPAGLLIDKRGPRPAILLGAIALGAGYFPIRKAYDDGAGSMNIPLLCFLSFLTGAGSCAAFSASLKISALNWPHHRGTATAFPLSAFGLSAFFFTTLSGFVFPDNISGYLLLLSLGSFCLAFIPLIFIRILPPTTQYSALSTSEDRRPSLSRRDSNQLHRTKSGQSTYSNESTQPEPGKTLFSSPHHGAVDTSEGDPDESSSLMSGPGDVSSEGDTGNHEARRSQKPGVTGLALLPRVEFWQLFLMLGLLTGVGLMTINNIGNDAQALWTHYDDSVSKSFILKRQLLHVSIISFMSFLGRLASGVGSDVLVKRLHMSRFWCLAASASVFTAAQLCAIKIENPNHLWAVSSLTGFAYGALFGVYPALVADAFGVQGLSLNWGFMTLAPVISGNVFNLCYGRIYDHHSTVLPGGERDCPEGLRCYAAAYWVTCASSVLGILVSLWCIRHQHVMKMREGRHDHPA</sequence>
<dbReference type="Proteomes" id="UP000016924">
    <property type="component" value="Unassembled WGS sequence"/>
</dbReference>
<name>R7YPY1_CONA1</name>
<comment type="subcellular location">
    <subcellularLocation>
        <location evidence="1">Membrane</location>
        <topology evidence="1">Multi-pass membrane protein</topology>
    </subcellularLocation>
</comment>
<feature type="transmembrane region" description="Helical" evidence="6">
    <location>
        <begin position="303"/>
        <end position="324"/>
    </location>
</feature>
<dbReference type="Gene3D" id="1.20.1250.20">
    <property type="entry name" value="MFS general substrate transporter like domains"/>
    <property type="match status" value="2"/>
</dbReference>
<feature type="transmembrane region" description="Helical" evidence="6">
    <location>
        <begin position="140"/>
        <end position="165"/>
    </location>
</feature>
<evidence type="ECO:0000256" key="5">
    <source>
        <dbReference type="SAM" id="MobiDB-lite"/>
    </source>
</evidence>
<feature type="transmembrane region" description="Helical" evidence="6">
    <location>
        <begin position="12"/>
        <end position="30"/>
    </location>
</feature>
<feature type="compositionally biased region" description="Polar residues" evidence="5">
    <location>
        <begin position="226"/>
        <end position="238"/>
    </location>
</feature>
<feature type="transmembrane region" description="Helical" evidence="6">
    <location>
        <begin position="171"/>
        <end position="191"/>
    </location>
</feature>
<keyword evidence="8" id="KW-1185">Reference proteome</keyword>
<evidence type="ECO:0000313" key="8">
    <source>
        <dbReference type="Proteomes" id="UP000016924"/>
    </source>
</evidence>
<evidence type="ECO:0000256" key="1">
    <source>
        <dbReference type="ARBA" id="ARBA00004141"/>
    </source>
</evidence>
<evidence type="ECO:0000313" key="7">
    <source>
        <dbReference type="EMBL" id="EON63706.1"/>
    </source>
</evidence>
<dbReference type="SUPFAM" id="SSF103473">
    <property type="entry name" value="MFS general substrate transporter"/>
    <property type="match status" value="1"/>
</dbReference>
<dbReference type="PANTHER" id="PTHR21576">
    <property type="entry name" value="UNCHARACTERIZED NODULIN-LIKE PROTEIN"/>
    <property type="match status" value="1"/>
</dbReference>
<accession>R7YPY1</accession>
<dbReference type="GeneID" id="19900245"/>
<dbReference type="OMA" id="PDGLGCY"/>
<evidence type="ECO:0000256" key="6">
    <source>
        <dbReference type="SAM" id="Phobius"/>
    </source>
</evidence>
<keyword evidence="2 6" id="KW-0812">Transmembrane</keyword>
<feature type="transmembrane region" description="Helical" evidence="6">
    <location>
        <begin position="105"/>
        <end position="128"/>
    </location>
</feature>
<feature type="region of interest" description="Disordered" evidence="5">
    <location>
        <begin position="204"/>
        <end position="289"/>
    </location>
</feature>
<evidence type="ECO:0000256" key="3">
    <source>
        <dbReference type="ARBA" id="ARBA00022989"/>
    </source>
</evidence>
<dbReference type="PROSITE" id="PS51257">
    <property type="entry name" value="PROKAR_LIPOPROTEIN"/>
    <property type="match status" value="1"/>
</dbReference>
<organism evidence="7 8">
    <name type="scientific">Coniosporium apollinis (strain CBS 100218)</name>
    <name type="common">Rock-inhabiting black yeast</name>
    <dbReference type="NCBI Taxonomy" id="1168221"/>
    <lineage>
        <taxon>Eukaryota</taxon>
        <taxon>Fungi</taxon>
        <taxon>Dikarya</taxon>
        <taxon>Ascomycota</taxon>
        <taxon>Pezizomycotina</taxon>
        <taxon>Dothideomycetes</taxon>
        <taxon>Dothideomycetes incertae sedis</taxon>
        <taxon>Coniosporium</taxon>
    </lineage>
</organism>
<dbReference type="InterPro" id="IPR036259">
    <property type="entry name" value="MFS_trans_sf"/>
</dbReference>
<proteinExistence type="predicted"/>
<dbReference type="OrthoDB" id="410267at2759"/>
<dbReference type="RefSeq" id="XP_007779023.1">
    <property type="nucleotide sequence ID" value="XM_007780833.1"/>
</dbReference>
<feature type="transmembrane region" description="Helical" evidence="6">
    <location>
        <begin position="488"/>
        <end position="508"/>
    </location>
</feature>
<dbReference type="Pfam" id="PF07690">
    <property type="entry name" value="MFS_1"/>
    <property type="match status" value="1"/>
</dbReference>
<dbReference type="GO" id="GO:0022857">
    <property type="term" value="F:transmembrane transporter activity"/>
    <property type="evidence" value="ECO:0007669"/>
    <property type="project" value="InterPro"/>
</dbReference>